<evidence type="ECO:0000256" key="3">
    <source>
        <dbReference type="ARBA" id="ARBA00023295"/>
    </source>
</evidence>
<gene>
    <name evidence="7" type="ORF">NZK81_02560</name>
</gene>
<dbReference type="InterPro" id="IPR050386">
    <property type="entry name" value="Glycosyl_hydrolase_5"/>
</dbReference>
<dbReference type="GO" id="GO:0016787">
    <property type="term" value="F:hydrolase activity"/>
    <property type="evidence" value="ECO:0007669"/>
    <property type="project" value="UniProtKB-KW"/>
</dbReference>
<keyword evidence="2 4" id="KW-0378">Hydrolase</keyword>
<dbReference type="EMBL" id="JANZXA010000001">
    <property type="protein sequence ID" value="MCT2398422.1"/>
    <property type="molecule type" value="Genomic_DNA"/>
</dbReference>
<comment type="caution">
    <text evidence="7">The sequence shown here is derived from an EMBL/GenBank/DDBJ whole genome shotgun (WGS) entry which is preliminary data.</text>
</comment>
<evidence type="ECO:0000259" key="6">
    <source>
        <dbReference type="Pfam" id="PF00150"/>
    </source>
</evidence>
<comment type="similarity">
    <text evidence="4">Belongs to the glycosyl hydrolase 5 (cellulase A) family.</text>
</comment>
<name>A0ABT2I0T7_9SPHN</name>
<evidence type="ECO:0000313" key="7">
    <source>
        <dbReference type="EMBL" id="MCT2398422.1"/>
    </source>
</evidence>
<accession>A0ABT2I0T7</accession>
<dbReference type="Pfam" id="PF00150">
    <property type="entry name" value="Cellulase"/>
    <property type="match status" value="1"/>
</dbReference>
<dbReference type="Gene3D" id="3.20.20.80">
    <property type="entry name" value="Glycosidases"/>
    <property type="match status" value="1"/>
</dbReference>
<keyword evidence="1" id="KW-0732">Signal</keyword>
<evidence type="ECO:0000256" key="4">
    <source>
        <dbReference type="RuleBase" id="RU361153"/>
    </source>
</evidence>
<evidence type="ECO:0000256" key="5">
    <source>
        <dbReference type="SAM" id="MobiDB-lite"/>
    </source>
</evidence>
<feature type="region of interest" description="Disordered" evidence="5">
    <location>
        <begin position="22"/>
        <end position="54"/>
    </location>
</feature>
<dbReference type="PANTHER" id="PTHR31297">
    <property type="entry name" value="GLUCAN ENDO-1,6-BETA-GLUCOSIDASE B"/>
    <property type="match status" value="1"/>
</dbReference>
<feature type="domain" description="Glycoside hydrolase family 5" evidence="6">
    <location>
        <begin position="95"/>
        <end position="347"/>
    </location>
</feature>
<dbReference type="PROSITE" id="PS51257">
    <property type="entry name" value="PROKAR_LIPOPROTEIN"/>
    <property type="match status" value="1"/>
</dbReference>
<dbReference type="PANTHER" id="PTHR31297:SF17">
    <property type="entry name" value="ENDOGLUCANASE"/>
    <property type="match status" value="1"/>
</dbReference>
<sequence>MRNELLRPLAALLLLAGCGDGSGGTPVSSTPTSTPTPTPTATPTPTPTPTPTQSFPYTPIAALTASVGPRLPLGKCVNMGNQLEAPNEGDLGRKIADSDFPFIKAGGFDTVRIPIRFSGHAATTAPYTIDSAFMSRVQHVVTTATNAGLNVIIDMHHYDEMNDDPTGQLDRFVSMWRQIATTFRNAPDTVWFELLNEPKNVLTNSNLLNFYNPALSAIRETNVTRSVIIGGGLTSNIQSLATLKMPNDPYVVPTFHYYDPFEFTHQGATFITPTPPVGVTFGSDTDYANLSADLNLVTDYYTRTGRVPFIGEYGAYEDIPLDQRATYYGAVSHAFASIGIQSCAWSYVNTFQLRDSSGWITEITDLIATTTTK</sequence>
<reference evidence="7" key="1">
    <citation type="submission" date="2022-09" db="EMBL/GenBank/DDBJ databases">
        <title>Novosphingobium sp. Nov., a polycyclic aromatic hydrocarbon-degrading bacterium isolated form mangrove sediments in HongKong.</title>
        <authorList>
            <person name="Hu Z."/>
        </authorList>
    </citation>
    <scope>NUCLEOTIDE SEQUENCE</scope>
    <source>
        <strain evidence="7">HK4-1</strain>
    </source>
</reference>
<evidence type="ECO:0000256" key="2">
    <source>
        <dbReference type="ARBA" id="ARBA00022801"/>
    </source>
</evidence>
<proteinExistence type="inferred from homology"/>
<evidence type="ECO:0000313" key="8">
    <source>
        <dbReference type="Proteomes" id="UP001165583"/>
    </source>
</evidence>
<protein>
    <submittedName>
        <fullName evidence="7">Glycoside hydrolase family 5 protein</fullName>
    </submittedName>
</protein>
<dbReference type="InterPro" id="IPR001547">
    <property type="entry name" value="Glyco_hydro_5"/>
</dbReference>
<dbReference type="InterPro" id="IPR017853">
    <property type="entry name" value="GH"/>
</dbReference>
<dbReference type="Proteomes" id="UP001165583">
    <property type="component" value="Unassembled WGS sequence"/>
</dbReference>
<evidence type="ECO:0000256" key="1">
    <source>
        <dbReference type="ARBA" id="ARBA00022729"/>
    </source>
</evidence>
<feature type="compositionally biased region" description="Pro residues" evidence="5">
    <location>
        <begin position="34"/>
        <end position="50"/>
    </location>
</feature>
<keyword evidence="3 4" id="KW-0326">Glycosidase</keyword>
<dbReference type="SUPFAM" id="SSF51445">
    <property type="entry name" value="(Trans)glycosidases"/>
    <property type="match status" value="1"/>
</dbReference>
<organism evidence="7 8">
    <name type="scientific">Novosphingobium mangrovi</name>
    <name type="common">ex Huang et al. 2023</name>
    <dbReference type="NCBI Taxonomy" id="2976432"/>
    <lineage>
        <taxon>Bacteria</taxon>
        <taxon>Pseudomonadati</taxon>
        <taxon>Pseudomonadota</taxon>
        <taxon>Alphaproteobacteria</taxon>
        <taxon>Sphingomonadales</taxon>
        <taxon>Sphingomonadaceae</taxon>
        <taxon>Novosphingobium</taxon>
    </lineage>
</organism>
<keyword evidence="8" id="KW-1185">Reference proteome</keyword>